<dbReference type="InterPro" id="IPR011528">
    <property type="entry name" value="NERD"/>
</dbReference>
<dbReference type="RefSeq" id="WP_089322987.1">
    <property type="nucleotide sequence ID" value="NZ_FZOB01000005.1"/>
</dbReference>
<dbReference type="EMBL" id="FZOB01000005">
    <property type="protein sequence ID" value="SNR75991.1"/>
    <property type="molecule type" value="Genomic_DNA"/>
</dbReference>
<evidence type="ECO:0000259" key="1">
    <source>
        <dbReference type="PROSITE" id="PS50965"/>
    </source>
</evidence>
<evidence type="ECO:0000313" key="3">
    <source>
        <dbReference type="Proteomes" id="UP000198405"/>
    </source>
</evidence>
<dbReference type="AlphaFoldDB" id="A0A238YZ27"/>
<evidence type="ECO:0000313" key="2">
    <source>
        <dbReference type="EMBL" id="SNR75991.1"/>
    </source>
</evidence>
<feature type="domain" description="NERD" evidence="1">
    <location>
        <begin position="42"/>
        <end position="160"/>
    </location>
</feature>
<dbReference type="OrthoDB" id="5500241at2"/>
<dbReference type="Proteomes" id="UP000198405">
    <property type="component" value="Unassembled WGS sequence"/>
</dbReference>
<gene>
    <name evidence="2" type="ORF">SAMN06265340_10599</name>
</gene>
<accession>A0A238YZ27</accession>
<dbReference type="PROSITE" id="PS50965">
    <property type="entry name" value="NERD"/>
    <property type="match status" value="1"/>
</dbReference>
<proteinExistence type="predicted"/>
<protein>
    <submittedName>
        <fullName evidence="2">Nuclease-related domain-containing protein</fullName>
    </submittedName>
</protein>
<reference evidence="3" key="1">
    <citation type="submission" date="2017-06" db="EMBL/GenBank/DDBJ databases">
        <authorList>
            <person name="Varghese N."/>
            <person name="Submissions S."/>
        </authorList>
    </citation>
    <scope>NUCLEOTIDE SEQUENCE [LARGE SCALE GENOMIC DNA]</scope>
    <source>
        <strain evidence="3">DSM 15668</strain>
    </source>
</reference>
<sequence>MIIKEATYRKKEIEELEKLLKREDLTKRQIFLIERELYRIRKGIKGEKDAAYFINFYFKDSKNWFVLHDLRLEYKGRVAQIDHLLINRLFHIYILETKNMGQKIEITETGEFIIHYKKSRFGIPSPIEQNLRHQALLKEIIENEKLLPVSFGIRIKPRYFSYVLVHPNTIIKRPQKDKFDTSSIIKADQIYNITQKNAENLGIILDIVKLSSEETVKTFARKLLRFHRKSEVNWYKYFNIKEKITDYKPPRQYFCAKCKATISEKEALYCWDRKKIFGGKAYCYKCQQIIRKGKSQV</sequence>
<dbReference type="Pfam" id="PF08378">
    <property type="entry name" value="NERD"/>
    <property type="match status" value="1"/>
</dbReference>
<keyword evidence="3" id="KW-1185">Reference proteome</keyword>
<name>A0A238YZ27_9BACT</name>
<organism evidence="2 3">
    <name type="scientific">Desulfurobacterium atlanticum</name>
    <dbReference type="NCBI Taxonomy" id="240169"/>
    <lineage>
        <taxon>Bacteria</taxon>
        <taxon>Pseudomonadati</taxon>
        <taxon>Aquificota</taxon>
        <taxon>Aquificia</taxon>
        <taxon>Desulfurobacteriales</taxon>
        <taxon>Desulfurobacteriaceae</taxon>
        <taxon>Desulfurobacterium</taxon>
    </lineage>
</organism>